<dbReference type="Proteomes" id="UP000711736">
    <property type="component" value="Unassembled WGS sequence"/>
</dbReference>
<evidence type="ECO:0000256" key="1">
    <source>
        <dbReference type="SAM" id="MobiDB-lite"/>
    </source>
</evidence>
<keyword evidence="4" id="KW-0378">Hydrolase</keyword>
<keyword evidence="2" id="KW-0732">Signal</keyword>
<reference evidence="4 5" key="1">
    <citation type="journal article" date="2021" name="Environ. Microbiol.">
        <title>Genetic insights into the dark matter of the mammalian gut microbiota through targeted genome reconstruction.</title>
        <authorList>
            <person name="Lugli G.A."/>
            <person name="Alessandri G."/>
            <person name="Milani C."/>
            <person name="Viappiani A."/>
            <person name="Fontana F."/>
            <person name="Tarracchini C."/>
            <person name="Mancabelli L."/>
            <person name="Argentini C."/>
            <person name="Ruiz L."/>
            <person name="Margolles A."/>
            <person name="van Sinderen D."/>
            <person name="Turroni F."/>
            <person name="Ventura M."/>
        </authorList>
    </citation>
    <scope>NUCLEOTIDE SEQUENCE [LARGE SCALE GENOMIC DNA]</scope>
    <source>
        <strain evidence="4 5">LC6</strain>
    </source>
</reference>
<feature type="compositionally biased region" description="Polar residues" evidence="1">
    <location>
        <begin position="67"/>
        <end position="78"/>
    </location>
</feature>
<evidence type="ECO:0000313" key="4">
    <source>
        <dbReference type="EMBL" id="MBT1174266.1"/>
    </source>
</evidence>
<evidence type="ECO:0000313" key="5">
    <source>
        <dbReference type="Proteomes" id="UP000711736"/>
    </source>
</evidence>
<dbReference type="EMBL" id="JAFEJU010000001">
    <property type="protein sequence ID" value="MBT1174266.1"/>
    <property type="molecule type" value="Genomic_DNA"/>
</dbReference>
<keyword evidence="5" id="KW-1185">Reference proteome</keyword>
<dbReference type="RefSeq" id="WP_214375508.1">
    <property type="nucleotide sequence ID" value="NZ_JAFEJU010000001.1"/>
</dbReference>
<dbReference type="Pfam" id="PF13354">
    <property type="entry name" value="Beta-lactamase2"/>
    <property type="match status" value="1"/>
</dbReference>
<comment type="caution">
    <text evidence="4">The sequence shown here is derived from an EMBL/GenBank/DDBJ whole genome shotgun (WGS) entry which is preliminary data.</text>
</comment>
<feature type="compositionally biased region" description="Low complexity" evidence="1">
    <location>
        <begin position="51"/>
        <end position="65"/>
    </location>
</feature>
<evidence type="ECO:0000259" key="3">
    <source>
        <dbReference type="Pfam" id="PF13354"/>
    </source>
</evidence>
<feature type="signal peptide" evidence="2">
    <location>
        <begin position="1"/>
        <end position="32"/>
    </location>
</feature>
<organism evidence="4 5">
    <name type="scientific">Bifidobacterium colobi</name>
    <dbReference type="NCBI Taxonomy" id="2809026"/>
    <lineage>
        <taxon>Bacteria</taxon>
        <taxon>Bacillati</taxon>
        <taxon>Actinomycetota</taxon>
        <taxon>Actinomycetes</taxon>
        <taxon>Bifidobacteriales</taxon>
        <taxon>Bifidobacteriaceae</taxon>
        <taxon>Bifidobacterium</taxon>
    </lineage>
</organism>
<dbReference type="InterPro" id="IPR045155">
    <property type="entry name" value="Beta-lactam_cat"/>
</dbReference>
<dbReference type="Gene3D" id="3.40.710.10">
    <property type="entry name" value="DD-peptidase/beta-lactamase superfamily"/>
    <property type="match status" value="1"/>
</dbReference>
<name>A0ABS5UU15_9BIFI</name>
<feature type="region of interest" description="Disordered" evidence="1">
    <location>
        <begin position="51"/>
        <end position="81"/>
    </location>
</feature>
<feature type="domain" description="Beta-lactamase class A catalytic" evidence="3">
    <location>
        <begin position="124"/>
        <end position="336"/>
    </location>
</feature>
<accession>A0ABS5UU15</accession>
<sequence>MRASSAQAAARAQLARRRLIMALGAALAIAVAATTALHTFWPTANGAASTAASQQSQSTKTSAAKEQTASQSKSQTTAERALQSIGKLDDSAQISTVGFDLDTSSQMQLEQALSTLESAGYTTSVVLVDMQTGNALGSYAGSAVYSASTIKAPYILSLAETGTIDLQAVVAGSTDADTQTQSNIDQAITMSSNDAYAALRKTYGADAFAKWASAVGMNVDVSDETLGYYLDISAADMARAWAQGYGYLFEDDSSDDASAADTDDSADSADTDTDARAWLANEFANTYGSVIRPALSENDTVYSKPGWINGEGGLYSLSDAGVVHTDSGDYVLAVMTDAAGEYDLLYNLIATLDQIRTDVMGS</sequence>
<dbReference type="SUPFAM" id="SSF56601">
    <property type="entry name" value="beta-lactamase/transpeptidase-like"/>
    <property type="match status" value="1"/>
</dbReference>
<dbReference type="GO" id="GO:0016787">
    <property type="term" value="F:hydrolase activity"/>
    <property type="evidence" value="ECO:0007669"/>
    <property type="project" value="UniProtKB-KW"/>
</dbReference>
<gene>
    <name evidence="4" type="ORF">JS530_01845</name>
</gene>
<feature type="chain" id="PRO_5045639348" evidence="2">
    <location>
        <begin position="33"/>
        <end position="362"/>
    </location>
</feature>
<protein>
    <submittedName>
        <fullName evidence="4">Serine hydrolase</fullName>
    </submittedName>
</protein>
<dbReference type="InterPro" id="IPR012338">
    <property type="entry name" value="Beta-lactam/transpept-like"/>
</dbReference>
<proteinExistence type="predicted"/>
<evidence type="ECO:0000256" key="2">
    <source>
        <dbReference type="SAM" id="SignalP"/>
    </source>
</evidence>